<sequence length="71" mass="8132">MWCLLVPTSKVSDVAVEVKERSDVLARPRDFLDFNTLLTLTRTLPARYISPANRCTTSKRNQHALLETTDR</sequence>
<keyword evidence="2" id="KW-1185">Reference proteome</keyword>
<dbReference type="EMBL" id="KQ971322">
    <property type="protein sequence ID" value="EEZ99929.1"/>
    <property type="molecule type" value="Genomic_DNA"/>
</dbReference>
<reference evidence="1 2" key="1">
    <citation type="journal article" date="2008" name="Nature">
        <title>The genome of the model beetle and pest Tribolium castaneum.</title>
        <authorList>
            <consortium name="Tribolium Genome Sequencing Consortium"/>
            <person name="Richards S."/>
            <person name="Gibbs R.A."/>
            <person name="Weinstock G.M."/>
            <person name="Brown S.J."/>
            <person name="Denell R."/>
            <person name="Beeman R.W."/>
            <person name="Gibbs R."/>
            <person name="Beeman R.W."/>
            <person name="Brown S.J."/>
            <person name="Bucher G."/>
            <person name="Friedrich M."/>
            <person name="Grimmelikhuijzen C.J."/>
            <person name="Klingler M."/>
            <person name="Lorenzen M."/>
            <person name="Richards S."/>
            <person name="Roth S."/>
            <person name="Schroder R."/>
            <person name="Tautz D."/>
            <person name="Zdobnov E.M."/>
            <person name="Muzny D."/>
            <person name="Gibbs R.A."/>
            <person name="Weinstock G.M."/>
            <person name="Attaway T."/>
            <person name="Bell S."/>
            <person name="Buhay C.J."/>
            <person name="Chandrabose M.N."/>
            <person name="Chavez D."/>
            <person name="Clerk-Blankenburg K.P."/>
            <person name="Cree A."/>
            <person name="Dao M."/>
            <person name="Davis C."/>
            <person name="Chacko J."/>
            <person name="Dinh H."/>
            <person name="Dugan-Rocha S."/>
            <person name="Fowler G."/>
            <person name="Garner T.T."/>
            <person name="Garnes J."/>
            <person name="Gnirke A."/>
            <person name="Hawes A."/>
            <person name="Hernandez J."/>
            <person name="Hines S."/>
            <person name="Holder M."/>
            <person name="Hume J."/>
            <person name="Jhangiani S.N."/>
            <person name="Joshi V."/>
            <person name="Khan Z.M."/>
            <person name="Jackson L."/>
            <person name="Kovar C."/>
            <person name="Kowis A."/>
            <person name="Lee S."/>
            <person name="Lewis L.R."/>
            <person name="Margolis J."/>
            <person name="Morgan M."/>
            <person name="Nazareth L.V."/>
            <person name="Nguyen N."/>
            <person name="Okwuonu G."/>
            <person name="Parker D."/>
            <person name="Richards S."/>
            <person name="Ruiz S.J."/>
            <person name="Santibanez J."/>
            <person name="Savard J."/>
            <person name="Scherer S.E."/>
            <person name="Schneider B."/>
            <person name="Sodergren E."/>
            <person name="Tautz D."/>
            <person name="Vattahil S."/>
            <person name="Villasana D."/>
            <person name="White C.S."/>
            <person name="Wright R."/>
            <person name="Park Y."/>
            <person name="Beeman R.W."/>
            <person name="Lord J."/>
            <person name="Oppert B."/>
            <person name="Lorenzen M."/>
            <person name="Brown S."/>
            <person name="Wang L."/>
            <person name="Savard J."/>
            <person name="Tautz D."/>
            <person name="Richards S."/>
            <person name="Weinstock G."/>
            <person name="Gibbs R.A."/>
            <person name="Liu Y."/>
            <person name="Worley K."/>
            <person name="Weinstock G."/>
            <person name="Elsik C.G."/>
            <person name="Reese J.T."/>
            <person name="Elhaik E."/>
            <person name="Landan G."/>
            <person name="Graur D."/>
            <person name="Arensburger P."/>
            <person name="Atkinson P."/>
            <person name="Beeman R.W."/>
            <person name="Beidler J."/>
            <person name="Brown S.J."/>
            <person name="Demuth J.P."/>
            <person name="Drury D.W."/>
            <person name="Du Y.Z."/>
            <person name="Fujiwara H."/>
            <person name="Lorenzen M."/>
            <person name="Maselli V."/>
            <person name="Osanai M."/>
            <person name="Park Y."/>
            <person name="Robertson H.M."/>
            <person name="Tu Z."/>
            <person name="Wang J.J."/>
            <person name="Wang S."/>
            <person name="Richards S."/>
            <person name="Song H."/>
            <person name="Zhang L."/>
            <person name="Sodergren E."/>
            <person name="Werner D."/>
            <person name="Stanke M."/>
            <person name="Morgenstern B."/>
            <person name="Solovyev V."/>
            <person name="Kosarev P."/>
            <person name="Brown G."/>
            <person name="Chen H.C."/>
            <person name="Ermolaeva O."/>
            <person name="Hlavina W."/>
            <person name="Kapustin Y."/>
            <person name="Kiryutin B."/>
            <person name="Kitts P."/>
            <person name="Maglott D."/>
            <person name="Pruitt K."/>
            <person name="Sapojnikov V."/>
            <person name="Souvorov A."/>
            <person name="Mackey A.J."/>
            <person name="Waterhouse R.M."/>
            <person name="Wyder S."/>
            <person name="Zdobnov E.M."/>
            <person name="Zdobnov E.M."/>
            <person name="Wyder S."/>
            <person name="Kriventseva E.V."/>
            <person name="Kadowaki T."/>
            <person name="Bork P."/>
            <person name="Aranda M."/>
            <person name="Bao R."/>
            <person name="Beermann A."/>
            <person name="Berns N."/>
            <person name="Bolognesi R."/>
            <person name="Bonneton F."/>
            <person name="Bopp D."/>
            <person name="Brown S.J."/>
            <person name="Bucher G."/>
            <person name="Butts T."/>
            <person name="Chaumot A."/>
            <person name="Denell R.E."/>
            <person name="Ferrier D.E."/>
            <person name="Friedrich M."/>
            <person name="Gordon C.M."/>
            <person name="Jindra M."/>
            <person name="Klingler M."/>
            <person name="Lan Q."/>
            <person name="Lattorff H.M."/>
            <person name="Laudet V."/>
            <person name="von Levetsow C."/>
            <person name="Liu Z."/>
            <person name="Lutz R."/>
            <person name="Lynch J.A."/>
            <person name="da Fonseca R.N."/>
            <person name="Posnien N."/>
            <person name="Reuter R."/>
            <person name="Roth S."/>
            <person name="Savard J."/>
            <person name="Schinko J.B."/>
            <person name="Schmitt C."/>
            <person name="Schoppmeier M."/>
            <person name="Schroder R."/>
            <person name="Shippy T.D."/>
            <person name="Simonnet F."/>
            <person name="Marques-Souza H."/>
            <person name="Tautz D."/>
            <person name="Tomoyasu Y."/>
            <person name="Trauner J."/>
            <person name="Van der Zee M."/>
            <person name="Vervoort M."/>
            <person name="Wittkopp N."/>
            <person name="Wimmer E.A."/>
            <person name="Yang X."/>
            <person name="Jones A.K."/>
            <person name="Sattelle D.B."/>
            <person name="Ebert P.R."/>
            <person name="Nelson D."/>
            <person name="Scott J.G."/>
            <person name="Beeman R.W."/>
            <person name="Muthukrishnan S."/>
            <person name="Kramer K.J."/>
            <person name="Arakane Y."/>
            <person name="Beeman R.W."/>
            <person name="Zhu Q."/>
            <person name="Hogenkamp D."/>
            <person name="Dixit R."/>
            <person name="Oppert B."/>
            <person name="Jiang H."/>
            <person name="Zou Z."/>
            <person name="Marshall J."/>
            <person name="Elpidina E."/>
            <person name="Vinokurov K."/>
            <person name="Oppert C."/>
            <person name="Zou Z."/>
            <person name="Evans J."/>
            <person name="Lu Z."/>
            <person name="Zhao P."/>
            <person name="Sumathipala N."/>
            <person name="Altincicek B."/>
            <person name="Vilcinskas A."/>
            <person name="Williams M."/>
            <person name="Hultmark D."/>
            <person name="Hetru C."/>
            <person name="Jiang H."/>
            <person name="Grimmelikhuijzen C.J."/>
            <person name="Hauser F."/>
            <person name="Cazzamali G."/>
            <person name="Williamson M."/>
            <person name="Park Y."/>
            <person name="Li B."/>
            <person name="Tanaka Y."/>
            <person name="Predel R."/>
            <person name="Neupert S."/>
            <person name="Schachtner J."/>
            <person name="Verleyen P."/>
            <person name="Raible F."/>
            <person name="Bork P."/>
            <person name="Friedrich M."/>
            <person name="Walden K.K."/>
            <person name="Robertson H.M."/>
            <person name="Angeli S."/>
            <person name="Foret S."/>
            <person name="Bucher G."/>
            <person name="Schuetz S."/>
            <person name="Maleszka R."/>
            <person name="Wimmer E.A."/>
            <person name="Beeman R.W."/>
            <person name="Lorenzen M."/>
            <person name="Tomoyasu Y."/>
            <person name="Miller S.C."/>
            <person name="Grossmann D."/>
            <person name="Bucher G."/>
        </authorList>
    </citation>
    <scope>NUCLEOTIDE SEQUENCE [LARGE SCALE GENOMIC DNA]</scope>
    <source>
        <strain evidence="1 2">Georgia GA2</strain>
    </source>
</reference>
<dbReference type="HOGENOM" id="CLU_2743324_0_0_1"/>
<reference evidence="1 2" key="2">
    <citation type="journal article" date="2010" name="Nucleic Acids Res.">
        <title>BeetleBase in 2010: revisions to provide comprehensive genomic information for Tribolium castaneum.</title>
        <authorList>
            <person name="Kim H.S."/>
            <person name="Murphy T."/>
            <person name="Xia J."/>
            <person name="Caragea D."/>
            <person name="Park Y."/>
            <person name="Beeman R.W."/>
            <person name="Lorenzen M.D."/>
            <person name="Butcher S."/>
            <person name="Manak J.R."/>
            <person name="Brown S.J."/>
        </authorList>
    </citation>
    <scope>GENOME REANNOTATION</scope>
    <source>
        <strain evidence="1 2">Georgia GA2</strain>
    </source>
</reference>
<name>D6WDR7_TRICA</name>
<evidence type="ECO:0000313" key="1">
    <source>
        <dbReference type="EMBL" id="EEZ99929.1"/>
    </source>
</evidence>
<evidence type="ECO:0000313" key="2">
    <source>
        <dbReference type="Proteomes" id="UP000007266"/>
    </source>
</evidence>
<dbReference type="AlphaFoldDB" id="D6WDR7"/>
<protein>
    <submittedName>
        <fullName evidence="1">Uncharacterized protein</fullName>
    </submittedName>
</protein>
<organism evidence="1 2">
    <name type="scientific">Tribolium castaneum</name>
    <name type="common">Red flour beetle</name>
    <dbReference type="NCBI Taxonomy" id="7070"/>
    <lineage>
        <taxon>Eukaryota</taxon>
        <taxon>Metazoa</taxon>
        <taxon>Ecdysozoa</taxon>
        <taxon>Arthropoda</taxon>
        <taxon>Hexapoda</taxon>
        <taxon>Insecta</taxon>
        <taxon>Pterygota</taxon>
        <taxon>Neoptera</taxon>
        <taxon>Endopterygota</taxon>
        <taxon>Coleoptera</taxon>
        <taxon>Polyphaga</taxon>
        <taxon>Cucujiformia</taxon>
        <taxon>Tenebrionidae</taxon>
        <taxon>Tenebrionidae incertae sedis</taxon>
        <taxon>Tribolium</taxon>
    </lineage>
</organism>
<accession>D6WDR7</accession>
<dbReference type="Proteomes" id="UP000007266">
    <property type="component" value="Linkage group 3"/>
</dbReference>
<proteinExistence type="predicted"/>
<gene>
    <name evidence="1" type="primary">GLEAN_02725</name>
    <name evidence="1" type="ORF">TcasGA2_TC002725</name>
</gene>